<evidence type="ECO:0000256" key="1">
    <source>
        <dbReference type="SAM" id="Phobius"/>
    </source>
</evidence>
<feature type="transmembrane region" description="Helical" evidence="1">
    <location>
        <begin position="162"/>
        <end position="183"/>
    </location>
</feature>
<protein>
    <submittedName>
        <fullName evidence="2">ABC-2 family transporter protein</fullName>
    </submittedName>
</protein>
<keyword evidence="1" id="KW-0472">Membrane</keyword>
<feature type="transmembrane region" description="Helical" evidence="1">
    <location>
        <begin position="245"/>
        <end position="267"/>
    </location>
</feature>
<feature type="transmembrane region" description="Helical" evidence="1">
    <location>
        <begin position="94"/>
        <end position="117"/>
    </location>
</feature>
<sequence>MTGEKGGLLAALRAEALKSRHAAPVRLAVLMALPMPLLGAMPYRGVQIFSAWNYWYVLFLPVSLSLVVACVARADARTRMRGLLGLGFPLGRAWWAKALWCLALCTLSNLVVFGIYLAGSALSSQGLTVAGTLTMLLCALVNTVTAAWMIPAGLFLTARLGMLAGIFCPLAVQLVGGFAWSLVPLPQLFPPSANMVIPTSFIPVLPSGEPLAADMALGGALASDGMLTLAGLAVCALASDGMLTLAGLAVCALAFAALTAAGAAWFARSEER</sequence>
<name>A0A5K1IK94_9ACTN</name>
<accession>A0A5K1IK94</accession>
<feature type="transmembrane region" description="Helical" evidence="1">
    <location>
        <begin position="215"/>
        <end position="238"/>
    </location>
</feature>
<feature type="transmembrane region" description="Helical" evidence="1">
    <location>
        <begin position="23"/>
        <end position="42"/>
    </location>
</feature>
<gene>
    <name evidence="2" type="ORF">LMKDKBCB_00964</name>
</gene>
<evidence type="ECO:0000313" key="3">
    <source>
        <dbReference type="Proteomes" id="UP000330807"/>
    </source>
</evidence>
<dbReference type="EMBL" id="CABWIH010000019">
    <property type="protein sequence ID" value="VWL87357.1"/>
    <property type="molecule type" value="Genomic_DNA"/>
</dbReference>
<feature type="transmembrane region" description="Helical" evidence="1">
    <location>
        <begin position="54"/>
        <end position="74"/>
    </location>
</feature>
<dbReference type="AlphaFoldDB" id="A0A5K1IK94"/>
<keyword evidence="1" id="KW-1133">Transmembrane helix</keyword>
<proteinExistence type="predicted"/>
<keyword evidence="1" id="KW-0812">Transmembrane</keyword>
<feature type="transmembrane region" description="Helical" evidence="1">
    <location>
        <begin position="129"/>
        <end position="150"/>
    </location>
</feature>
<organism evidence="2 3">
    <name type="scientific">Collinsella aerofaciens</name>
    <dbReference type="NCBI Taxonomy" id="74426"/>
    <lineage>
        <taxon>Bacteria</taxon>
        <taxon>Bacillati</taxon>
        <taxon>Actinomycetota</taxon>
        <taxon>Coriobacteriia</taxon>
        <taxon>Coriobacteriales</taxon>
        <taxon>Coriobacteriaceae</taxon>
        <taxon>Collinsella</taxon>
    </lineage>
</organism>
<dbReference type="RefSeq" id="WP_156062785.1">
    <property type="nucleotide sequence ID" value="NZ_CABWIH010000019.1"/>
</dbReference>
<evidence type="ECO:0000313" key="2">
    <source>
        <dbReference type="EMBL" id="VWL87357.1"/>
    </source>
</evidence>
<reference evidence="2 3" key="1">
    <citation type="submission" date="2019-10" db="EMBL/GenBank/DDBJ databases">
        <authorList>
            <person name="Wolf R A."/>
        </authorList>
    </citation>
    <scope>NUCLEOTIDE SEQUENCE [LARGE SCALE GENOMIC DNA]</scope>
    <source>
        <strain evidence="2">Collinsella_aerofaciens_AK_138A</strain>
    </source>
</reference>
<dbReference type="Proteomes" id="UP000330807">
    <property type="component" value="Unassembled WGS sequence"/>
</dbReference>